<dbReference type="RefSeq" id="WP_378936092.1">
    <property type="nucleotide sequence ID" value="NZ_JBHLVO010000016.1"/>
</dbReference>
<feature type="coiled-coil region" evidence="1">
    <location>
        <begin position="1"/>
        <end position="28"/>
    </location>
</feature>
<evidence type="ECO:0000313" key="2">
    <source>
        <dbReference type="EMBL" id="MFC0273111.1"/>
    </source>
</evidence>
<sequence length="88" mass="10263">MATIRLDYEALTQKLDDVKRALDSLGIEGPSESSLGKNKLEFTDEWLEREENLHYFFTQYVSIVQKNLEDTRANITLLKEQDEAIVRK</sequence>
<keyword evidence="3" id="KW-1185">Reference proteome</keyword>
<comment type="caution">
    <text evidence="2">The sequence shown here is derived from an EMBL/GenBank/DDBJ whole genome shotgun (WGS) entry which is preliminary data.</text>
</comment>
<gene>
    <name evidence="2" type="ORF">ACFFIX_16970</name>
</gene>
<proteinExistence type="predicted"/>
<dbReference type="Pfam" id="PF17279">
    <property type="entry name" value="DUF5344"/>
    <property type="match status" value="1"/>
</dbReference>
<dbReference type="InterPro" id="IPR046318">
    <property type="entry name" value="DUF5344"/>
</dbReference>
<keyword evidence="1" id="KW-0175">Coiled coil</keyword>
<dbReference type="Proteomes" id="UP001589854">
    <property type="component" value="Unassembled WGS sequence"/>
</dbReference>
<evidence type="ECO:0000313" key="3">
    <source>
        <dbReference type="Proteomes" id="UP001589854"/>
    </source>
</evidence>
<dbReference type="EMBL" id="JBHLVO010000016">
    <property type="protein sequence ID" value="MFC0273111.1"/>
    <property type="molecule type" value="Genomic_DNA"/>
</dbReference>
<protein>
    <submittedName>
        <fullName evidence="2">YwqI/YxiC family protein</fullName>
    </submittedName>
</protein>
<organism evidence="2 3">
    <name type="scientific">Metabacillus herbersteinensis</name>
    <dbReference type="NCBI Taxonomy" id="283816"/>
    <lineage>
        <taxon>Bacteria</taxon>
        <taxon>Bacillati</taxon>
        <taxon>Bacillota</taxon>
        <taxon>Bacilli</taxon>
        <taxon>Bacillales</taxon>
        <taxon>Bacillaceae</taxon>
        <taxon>Metabacillus</taxon>
    </lineage>
</organism>
<accession>A0ABV6GI84</accession>
<name>A0ABV6GI84_9BACI</name>
<evidence type="ECO:0000256" key="1">
    <source>
        <dbReference type="SAM" id="Coils"/>
    </source>
</evidence>
<reference evidence="2 3" key="1">
    <citation type="submission" date="2024-09" db="EMBL/GenBank/DDBJ databases">
        <authorList>
            <person name="Sun Q."/>
            <person name="Mori K."/>
        </authorList>
    </citation>
    <scope>NUCLEOTIDE SEQUENCE [LARGE SCALE GENOMIC DNA]</scope>
    <source>
        <strain evidence="2 3">CCM 7228</strain>
    </source>
</reference>